<dbReference type="GO" id="GO:0003676">
    <property type="term" value="F:nucleic acid binding"/>
    <property type="evidence" value="ECO:0007669"/>
    <property type="project" value="InterPro"/>
</dbReference>
<dbReference type="SUPFAM" id="SSF53098">
    <property type="entry name" value="Ribonuclease H-like"/>
    <property type="match status" value="1"/>
</dbReference>
<dbReference type="SMART" id="SM00479">
    <property type="entry name" value="EXOIII"/>
    <property type="match status" value="1"/>
</dbReference>
<dbReference type="InterPro" id="IPR051274">
    <property type="entry name" value="3-5_Exoribonuclease"/>
</dbReference>
<evidence type="ECO:0000313" key="6">
    <source>
        <dbReference type="Proteomes" id="UP000243494"/>
    </source>
</evidence>
<protein>
    <submittedName>
        <fullName evidence="5">Exonuclease</fullName>
    </submittedName>
</protein>
<evidence type="ECO:0000313" key="5">
    <source>
        <dbReference type="EMBL" id="RDY22671.1"/>
    </source>
</evidence>
<gene>
    <name evidence="5" type="ORF">CHF27_012240</name>
</gene>
<dbReference type="PANTHER" id="PTHR23044:SF61">
    <property type="entry name" value="3'-5' EXORIBONUCLEASE 1-RELATED"/>
    <property type="match status" value="1"/>
</dbReference>
<feature type="domain" description="Exonuclease" evidence="4">
    <location>
        <begin position="2"/>
        <end position="189"/>
    </location>
</feature>
<evidence type="ECO:0000256" key="2">
    <source>
        <dbReference type="ARBA" id="ARBA00022801"/>
    </source>
</evidence>
<dbReference type="AlphaFoldDB" id="A0A371IQC3"/>
<dbReference type="EMBL" id="NOJZ02000032">
    <property type="protein sequence ID" value="RDY22671.1"/>
    <property type="molecule type" value="Genomic_DNA"/>
</dbReference>
<dbReference type="Gene3D" id="3.30.420.10">
    <property type="entry name" value="Ribonuclease H-like superfamily/Ribonuclease H"/>
    <property type="match status" value="1"/>
</dbReference>
<sequence>MKKIYIDFEMNMPNTRSKINTVNTDLIAIGAIQYDTNTKKLSKFKSLIKPITNSHIYPHIQELTQITNEELNNAPTYEEVMRKFKQWLGEFSEIQGIYTFGNLDLTCFNNTDKISSRKYNHPRFLNNIRDFFIDVKDKYLDCGIKCMNYISLKNLLEFANIEFKGDAHDPLNDAYNLFILDETLETNENIRELLIIQDLMKSPFINLNYQLSDKFETYKKYLYKQEGEYDLINLSIDVINTIMLYIQSLIDIDINSMDTIRDIKKKIDTIEKIKNIKNGYFYVLENVCLDMKDLLDDLMLYKLKPLEYKEELKNIINLFEDDLSYEGINKGINIYCK</sequence>
<dbReference type="InterPro" id="IPR012337">
    <property type="entry name" value="RNaseH-like_sf"/>
</dbReference>
<proteinExistence type="predicted"/>
<dbReference type="CDD" id="cd06133">
    <property type="entry name" value="ERI-1_3'hExo_like"/>
    <property type="match status" value="1"/>
</dbReference>
<evidence type="ECO:0000256" key="3">
    <source>
        <dbReference type="ARBA" id="ARBA00022839"/>
    </source>
</evidence>
<accession>A0A371IQC3</accession>
<keyword evidence="1" id="KW-0540">Nuclease</keyword>
<dbReference type="InterPro" id="IPR036397">
    <property type="entry name" value="RNaseH_sf"/>
</dbReference>
<comment type="caution">
    <text evidence="5">The sequence shown here is derived from an EMBL/GenBank/DDBJ whole genome shotgun (WGS) entry which is preliminary data.</text>
</comment>
<dbReference type="Proteomes" id="UP000243494">
    <property type="component" value="Unassembled WGS sequence"/>
</dbReference>
<reference evidence="5 6" key="1">
    <citation type="journal article" date="2017" name="Genome Announc.">
        <title>Draft Genome Sequence of Romboutsia maritimum sp. nov. Strain CCRI-22766(T), Isolated from Coastal Estuarine Mud.</title>
        <authorList>
            <person name="Maheux A.F."/>
            <person name="Boudreau D.K."/>
            <person name="Berube E."/>
            <person name="Boissinot M."/>
            <person name="Raymond F."/>
            <person name="Brodeur S."/>
            <person name="Corbeil J."/>
            <person name="Brightwell G."/>
            <person name="Broda D."/>
            <person name="Omar R.F."/>
            <person name="Bergeron M.G."/>
        </authorList>
    </citation>
    <scope>NUCLEOTIDE SEQUENCE [LARGE SCALE GENOMIC DNA]</scope>
    <source>
        <strain evidence="5 6">CCRI-22766</strain>
    </source>
</reference>
<dbReference type="InterPro" id="IPR047201">
    <property type="entry name" value="ERI-1_3'hExo-like"/>
</dbReference>
<dbReference type="Pfam" id="PF00929">
    <property type="entry name" value="RNase_T"/>
    <property type="match status" value="1"/>
</dbReference>
<dbReference type="InterPro" id="IPR013520">
    <property type="entry name" value="Ribonucl_H"/>
</dbReference>
<evidence type="ECO:0000256" key="1">
    <source>
        <dbReference type="ARBA" id="ARBA00022722"/>
    </source>
</evidence>
<evidence type="ECO:0000259" key="4">
    <source>
        <dbReference type="SMART" id="SM00479"/>
    </source>
</evidence>
<dbReference type="OrthoDB" id="159416at2"/>
<keyword evidence="3 5" id="KW-0269">Exonuclease</keyword>
<name>A0A371IQC3_9FIRM</name>
<organism evidence="5 6">
    <name type="scientific">Romboutsia maritimum</name>
    <dbReference type="NCBI Taxonomy" id="2020948"/>
    <lineage>
        <taxon>Bacteria</taxon>
        <taxon>Bacillati</taxon>
        <taxon>Bacillota</taxon>
        <taxon>Clostridia</taxon>
        <taxon>Peptostreptococcales</taxon>
        <taxon>Peptostreptococcaceae</taxon>
        <taxon>Romboutsia</taxon>
    </lineage>
</organism>
<keyword evidence="6" id="KW-1185">Reference proteome</keyword>
<keyword evidence="2" id="KW-0378">Hydrolase</keyword>
<dbReference type="RefSeq" id="WP_095406383.1">
    <property type="nucleotide sequence ID" value="NZ_NOJZ02000032.1"/>
</dbReference>
<dbReference type="GO" id="GO:0000175">
    <property type="term" value="F:3'-5'-RNA exonuclease activity"/>
    <property type="evidence" value="ECO:0007669"/>
    <property type="project" value="InterPro"/>
</dbReference>
<dbReference type="PANTHER" id="PTHR23044">
    <property type="entry name" value="3'-5' EXONUCLEASE ERI1-RELATED"/>
    <property type="match status" value="1"/>
</dbReference>